<dbReference type="AlphaFoldDB" id="A0A438E4D2"/>
<dbReference type="PANTHER" id="PTHR33400">
    <property type="entry name" value="ZINC FINGER CCCH DOMAIN-CONTAINING PROTEIN 6-RELATED"/>
    <property type="match status" value="1"/>
</dbReference>
<dbReference type="PANTHER" id="PTHR33400:SF2">
    <property type="entry name" value="ZINC FINGER CCCH DOMAIN-CONTAINING PROTEIN 6"/>
    <property type="match status" value="1"/>
</dbReference>
<sequence length="731" mass="81334">MKKANWCWDSIKFKVGKGTRVKFWIDQCVGLKPWSRRLESQIFWRFNDWELDLIRDLFNMLRNFRISSEEDSVFWKGGGHGIFEVKDAYNLLVVPNACAFPNKCIWVDKAPTKVAFFAWEVTWGKILTLDRLKKWGWQLPNLCFLCGCEEENVNHILLHCIVGVHWRGVLFALRLFGVASGYLRVGECLEEEMLGLSQALVGIRLQVQMGSPWPSSKFHGVCEEHFNDWELDEVEDLLGCLCEERVMLDEEDRVRWLMSNDAKNKFLCVGSILGKSSNFKPNSEEGLGFIKLKGDPCEMGWCLVGKKRRTVWKVAPLCLFWSVWKVRLFLSEDSPSQVGQVGLGAQDHLQAKTSWLLHSNGMGSDDNLPPGFEGAHPANQLKNKLSQIPLITWRCPPKFVLNFTWQVVAGEESNEVEVQKQREMRVLEAVYPRPSAIPPNPSVSIDGEDMDNDDQKILLIPIVPVEDEEAALEMSADTVAPINIPMSSQSLLLPPGIPSASSSNAPNIPNPPANENVAAGMVPGVEPDVVAAASAAFTAVMRSNEQGNLIDHDLLIKILSNPKIIERIVTDQVVSSSNPQAVPNQRLPPIALSDQPPGHVSRVETNIPLSAAIPSGPFYSQSNGPGPVPAPRPPPSMVGPSSSSPPVRPVTKDINYYKSLIQQHGGERQEPKISLNPILNSQTDPITISRGCRHGANCSYQHDASLQQRVSSMPEVQNAKRMKMDREITGT</sequence>
<dbReference type="Pfam" id="PF13966">
    <property type="entry name" value="zf-RVT"/>
    <property type="match status" value="1"/>
</dbReference>
<keyword evidence="1" id="KW-0238">DNA-binding</keyword>
<protein>
    <submittedName>
        <fullName evidence="4">Zinc finger CCCH domain-containing protein 6</fullName>
    </submittedName>
</protein>
<dbReference type="InterPro" id="IPR026960">
    <property type="entry name" value="RVT-Znf"/>
</dbReference>
<proteinExistence type="predicted"/>
<accession>A0A438E4D2</accession>
<dbReference type="Proteomes" id="UP000288805">
    <property type="component" value="Unassembled WGS sequence"/>
</dbReference>
<gene>
    <name evidence="4" type="primary">VvCHDh000651_1</name>
    <name evidence="4" type="ORF">CK203_106625</name>
</gene>
<name>A0A438E4D2_VITVI</name>
<evidence type="ECO:0000256" key="1">
    <source>
        <dbReference type="ARBA" id="ARBA00023125"/>
    </source>
</evidence>
<feature type="domain" description="Reverse transcriptase zinc-binding" evidence="3">
    <location>
        <begin position="83"/>
        <end position="161"/>
    </location>
</feature>
<evidence type="ECO:0000259" key="3">
    <source>
        <dbReference type="Pfam" id="PF13966"/>
    </source>
</evidence>
<evidence type="ECO:0000313" key="5">
    <source>
        <dbReference type="Proteomes" id="UP000288805"/>
    </source>
</evidence>
<comment type="caution">
    <text evidence="4">The sequence shown here is derived from an EMBL/GenBank/DDBJ whole genome shotgun (WGS) entry which is preliminary data.</text>
</comment>
<organism evidence="4 5">
    <name type="scientific">Vitis vinifera</name>
    <name type="common">Grape</name>
    <dbReference type="NCBI Taxonomy" id="29760"/>
    <lineage>
        <taxon>Eukaryota</taxon>
        <taxon>Viridiplantae</taxon>
        <taxon>Streptophyta</taxon>
        <taxon>Embryophyta</taxon>
        <taxon>Tracheophyta</taxon>
        <taxon>Spermatophyta</taxon>
        <taxon>Magnoliopsida</taxon>
        <taxon>eudicotyledons</taxon>
        <taxon>Gunneridae</taxon>
        <taxon>Pentapetalae</taxon>
        <taxon>rosids</taxon>
        <taxon>Vitales</taxon>
        <taxon>Vitaceae</taxon>
        <taxon>Viteae</taxon>
        <taxon>Vitis</taxon>
    </lineage>
</organism>
<dbReference type="EMBL" id="QGNW01001403">
    <property type="protein sequence ID" value="RVW42529.1"/>
    <property type="molecule type" value="Genomic_DNA"/>
</dbReference>
<feature type="region of interest" description="Disordered" evidence="2">
    <location>
        <begin position="576"/>
        <end position="648"/>
    </location>
</feature>
<dbReference type="GO" id="GO:0003677">
    <property type="term" value="F:DNA binding"/>
    <property type="evidence" value="ECO:0007669"/>
    <property type="project" value="UniProtKB-KW"/>
</dbReference>
<feature type="compositionally biased region" description="Pro residues" evidence="2">
    <location>
        <begin position="626"/>
        <end position="637"/>
    </location>
</feature>
<evidence type="ECO:0000256" key="2">
    <source>
        <dbReference type="SAM" id="MobiDB-lite"/>
    </source>
</evidence>
<evidence type="ECO:0000313" key="4">
    <source>
        <dbReference type="EMBL" id="RVW42529.1"/>
    </source>
</evidence>
<reference evidence="4 5" key="1">
    <citation type="journal article" date="2018" name="PLoS Genet.">
        <title>Population sequencing reveals clonal diversity and ancestral inbreeding in the grapevine cultivar Chardonnay.</title>
        <authorList>
            <person name="Roach M.J."/>
            <person name="Johnson D.L."/>
            <person name="Bohlmann J."/>
            <person name="van Vuuren H.J."/>
            <person name="Jones S.J."/>
            <person name="Pretorius I.S."/>
            <person name="Schmidt S.A."/>
            <person name="Borneman A.R."/>
        </authorList>
    </citation>
    <scope>NUCLEOTIDE SEQUENCE [LARGE SCALE GENOMIC DNA]</scope>
    <source>
        <strain evidence="5">cv. Chardonnay</strain>
        <tissue evidence="4">Leaf</tissue>
    </source>
</reference>